<evidence type="ECO:0000313" key="4">
    <source>
        <dbReference type="EMBL" id="VVT07510.1"/>
    </source>
</evidence>
<dbReference type="InterPro" id="IPR009057">
    <property type="entry name" value="Homeodomain-like_sf"/>
</dbReference>
<keyword evidence="1 2" id="KW-0238">DNA-binding</keyword>
<organism evidence="4 5">
    <name type="scientific">Sphingomonas aurantiaca</name>
    <dbReference type="NCBI Taxonomy" id="185949"/>
    <lineage>
        <taxon>Bacteria</taxon>
        <taxon>Pseudomonadati</taxon>
        <taxon>Pseudomonadota</taxon>
        <taxon>Alphaproteobacteria</taxon>
        <taxon>Sphingomonadales</taxon>
        <taxon>Sphingomonadaceae</taxon>
        <taxon>Sphingomonas</taxon>
    </lineage>
</organism>
<dbReference type="AlphaFoldDB" id="A0A5E7YN17"/>
<dbReference type="PROSITE" id="PS50977">
    <property type="entry name" value="HTH_TETR_2"/>
    <property type="match status" value="1"/>
</dbReference>
<feature type="domain" description="HTH tetR-type" evidence="3">
    <location>
        <begin position="9"/>
        <end position="68"/>
    </location>
</feature>
<dbReference type="PRINTS" id="PR00455">
    <property type="entry name" value="HTHTETR"/>
</dbReference>
<evidence type="ECO:0000313" key="5">
    <source>
        <dbReference type="Proteomes" id="UP000326857"/>
    </source>
</evidence>
<dbReference type="InterPro" id="IPR036271">
    <property type="entry name" value="Tet_transcr_reg_TetR-rel_C_sf"/>
</dbReference>
<proteinExistence type="predicted"/>
<dbReference type="PANTHER" id="PTHR30055:SF222">
    <property type="entry name" value="REGULATORY PROTEIN"/>
    <property type="match status" value="1"/>
</dbReference>
<dbReference type="PANTHER" id="PTHR30055">
    <property type="entry name" value="HTH-TYPE TRANSCRIPTIONAL REGULATOR RUTR"/>
    <property type="match status" value="1"/>
</dbReference>
<dbReference type="InterPro" id="IPR050109">
    <property type="entry name" value="HTH-type_TetR-like_transc_reg"/>
</dbReference>
<dbReference type="Pfam" id="PF00440">
    <property type="entry name" value="TetR_N"/>
    <property type="match status" value="1"/>
</dbReference>
<dbReference type="EMBL" id="CABVLI010000033">
    <property type="protein sequence ID" value="VVT07510.1"/>
    <property type="molecule type" value="Genomic_DNA"/>
</dbReference>
<evidence type="ECO:0000256" key="1">
    <source>
        <dbReference type="ARBA" id="ARBA00023125"/>
    </source>
</evidence>
<dbReference type="InterPro" id="IPR001647">
    <property type="entry name" value="HTH_TetR"/>
</dbReference>
<gene>
    <name evidence="4" type="ORF">SPHINGO391_390058</name>
</gene>
<name>A0A5E7YN17_9SPHN</name>
<dbReference type="SUPFAM" id="SSF48498">
    <property type="entry name" value="Tetracyclin repressor-like, C-terminal domain"/>
    <property type="match status" value="1"/>
</dbReference>
<sequence>MDMARPLSEEKRSAILTAATLIVANEGVEAATARIARAGGVAEGTVFTYFPTKDALLNELYLTIKRSVAAAVLAESPVRGTAADGLRSIWTNYIRWGLEHPAERRAMVQLAVSGRVSEETRTSALRAFEEVDAMLQSLVDNRFSGSVQFASAIMAALADTTVQFIISNPDQAETITKDGFDAVLRAIAGVK</sequence>
<feature type="DNA-binding region" description="H-T-H motif" evidence="2">
    <location>
        <begin position="31"/>
        <end position="50"/>
    </location>
</feature>
<reference evidence="4 5" key="1">
    <citation type="submission" date="2019-09" db="EMBL/GenBank/DDBJ databases">
        <authorList>
            <person name="Dittami M. S."/>
        </authorList>
    </citation>
    <scope>NUCLEOTIDE SEQUENCE [LARGE SCALE GENOMIC DNA]</scope>
    <source>
        <strain evidence="4">SPHINGO391</strain>
    </source>
</reference>
<dbReference type="Gene3D" id="1.10.357.10">
    <property type="entry name" value="Tetracycline Repressor, domain 2"/>
    <property type="match status" value="1"/>
</dbReference>
<evidence type="ECO:0000256" key="2">
    <source>
        <dbReference type="PROSITE-ProRule" id="PRU00335"/>
    </source>
</evidence>
<dbReference type="GO" id="GO:0003677">
    <property type="term" value="F:DNA binding"/>
    <property type="evidence" value="ECO:0007669"/>
    <property type="project" value="UniProtKB-UniRule"/>
</dbReference>
<evidence type="ECO:0000259" key="3">
    <source>
        <dbReference type="PROSITE" id="PS50977"/>
    </source>
</evidence>
<dbReference type="Proteomes" id="UP000326857">
    <property type="component" value="Unassembled WGS sequence"/>
</dbReference>
<dbReference type="SUPFAM" id="SSF46689">
    <property type="entry name" value="Homeodomain-like"/>
    <property type="match status" value="1"/>
</dbReference>
<protein>
    <submittedName>
        <fullName evidence="4">Transcriptional regulator, TetR family</fullName>
    </submittedName>
</protein>
<accession>A0A5E7YN17</accession>